<sequence>MVWKPVRAAFPFVLTLIGVVTVQSALAARYEVPSASMEPSLMIGDQLGTINFTYGFSTAQLPFGNRLPHSGLMAKRLLGHAPSRGDVVVFRSPSLPSTTWVKRVIALPGDQVALNHGRVTINGQVLPWQDKGPAQEILADRRSVPAERFAETLPGGVVHDILKIEEDGPLDNIAAFTVPADRLFVMGDNRDDSADSRVPAAQGGVGLLPFWNLEGKVVSVLWSWDHFKLRSERFFKAV</sequence>
<dbReference type="PROSITE" id="PS00761">
    <property type="entry name" value="SPASE_I_3"/>
    <property type="match status" value="1"/>
</dbReference>
<protein>
    <recommendedName>
        <fullName evidence="4 6">Signal peptidase I</fullName>
        <ecNumber evidence="3 6">3.4.21.89</ecNumber>
    </recommendedName>
</protein>
<dbReference type="SUPFAM" id="SSF51306">
    <property type="entry name" value="LexA/Signal peptidase"/>
    <property type="match status" value="1"/>
</dbReference>
<dbReference type="OrthoDB" id="9815782at2"/>
<dbReference type="InterPro" id="IPR036286">
    <property type="entry name" value="LexA/Signal_pep-like_sf"/>
</dbReference>
<dbReference type="eggNOG" id="COG0681">
    <property type="taxonomic scope" value="Bacteria"/>
</dbReference>
<comment type="catalytic activity">
    <reaction evidence="1 6">
        <text>Cleavage of hydrophobic, N-terminal signal or leader sequences from secreted and periplasmic proteins.</text>
        <dbReference type="EC" id="3.4.21.89"/>
    </reaction>
</comment>
<dbReference type="GO" id="GO:0016020">
    <property type="term" value="C:membrane"/>
    <property type="evidence" value="ECO:0007669"/>
    <property type="project" value="UniProtKB-SubCell"/>
</dbReference>
<dbReference type="PANTHER" id="PTHR43390">
    <property type="entry name" value="SIGNAL PEPTIDASE I"/>
    <property type="match status" value="1"/>
</dbReference>
<keyword evidence="8" id="KW-1185">Reference proteome</keyword>
<dbReference type="GO" id="GO:0004252">
    <property type="term" value="F:serine-type endopeptidase activity"/>
    <property type="evidence" value="ECO:0007669"/>
    <property type="project" value="InterPro"/>
</dbReference>
<dbReference type="PRINTS" id="PR00727">
    <property type="entry name" value="LEADERPTASE"/>
</dbReference>
<dbReference type="InterPro" id="IPR019533">
    <property type="entry name" value="Peptidase_S26"/>
</dbReference>
<dbReference type="RefSeq" id="WP_070403449.1">
    <property type="nucleotide sequence ID" value="NZ_BJVW01000005.1"/>
</dbReference>
<dbReference type="PANTHER" id="PTHR43390:SF1">
    <property type="entry name" value="CHLOROPLAST PROCESSING PEPTIDASE"/>
    <property type="match status" value="1"/>
</dbReference>
<dbReference type="Proteomes" id="UP000179145">
    <property type="component" value="Chromosome"/>
</dbReference>
<evidence type="ECO:0000256" key="6">
    <source>
        <dbReference type="RuleBase" id="RU362042"/>
    </source>
</evidence>
<reference evidence="7 8" key="1">
    <citation type="journal article" date="2016" name="Microb. Cell Fact.">
        <title>Dissection of exopolysaccharide biosynthesis in Kozakia baliensis.</title>
        <authorList>
            <person name="Brandt J.U."/>
            <person name="Jakob F."/>
            <person name="Behr J."/>
            <person name="Geissler A.J."/>
            <person name="Vogel R.F."/>
        </authorList>
    </citation>
    <scope>NUCLEOTIDE SEQUENCE [LARGE SCALE GENOMIC DNA]</scope>
    <source>
        <strain evidence="7 8">DSM 14400</strain>
    </source>
</reference>
<evidence type="ECO:0000313" key="8">
    <source>
        <dbReference type="Proteomes" id="UP000179145"/>
    </source>
</evidence>
<dbReference type="GO" id="GO:0006465">
    <property type="term" value="P:signal peptide processing"/>
    <property type="evidence" value="ECO:0007669"/>
    <property type="project" value="InterPro"/>
</dbReference>
<evidence type="ECO:0000256" key="4">
    <source>
        <dbReference type="ARBA" id="ARBA00019232"/>
    </source>
</evidence>
<evidence type="ECO:0000256" key="5">
    <source>
        <dbReference type="ARBA" id="ARBA00022801"/>
    </source>
</evidence>
<dbReference type="Pfam" id="PF10502">
    <property type="entry name" value="Peptidase_S26"/>
    <property type="match status" value="1"/>
</dbReference>
<evidence type="ECO:0000256" key="1">
    <source>
        <dbReference type="ARBA" id="ARBA00000677"/>
    </source>
</evidence>
<dbReference type="EMBL" id="CP014674">
    <property type="protein sequence ID" value="AOX17937.1"/>
    <property type="molecule type" value="Genomic_DNA"/>
</dbReference>
<dbReference type="EC" id="3.4.21.89" evidence="3 6"/>
<dbReference type="InterPro" id="IPR000223">
    <property type="entry name" value="Pept_S26A_signal_pept_1"/>
</dbReference>
<name>A0A1D8UWS1_9PROT</name>
<evidence type="ECO:0000313" key="7">
    <source>
        <dbReference type="EMBL" id="AOX17937.1"/>
    </source>
</evidence>
<keyword evidence="5 6" id="KW-0378">Hydrolase</keyword>
<dbReference type="InterPro" id="IPR019757">
    <property type="entry name" value="Pept_S26A_signal_pept_1_Lys-AS"/>
</dbReference>
<gene>
    <name evidence="7" type="ORF">A0U89_13295</name>
</gene>
<dbReference type="AlphaFoldDB" id="A0A1D8UWS1"/>
<dbReference type="PROSITE" id="PS00760">
    <property type="entry name" value="SPASE_I_2"/>
    <property type="match status" value="1"/>
</dbReference>
<keyword evidence="6" id="KW-0645">Protease</keyword>
<dbReference type="NCBIfam" id="TIGR02227">
    <property type="entry name" value="sigpep_I_bact"/>
    <property type="match status" value="1"/>
</dbReference>
<dbReference type="STRING" id="153496.A0U89_13295"/>
<dbReference type="InterPro" id="IPR019758">
    <property type="entry name" value="Pept_S26A_signal_pept_1_CS"/>
</dbReference>
<accession>A0A1D8UWS1</accession>
<organism evidence="7 8">
    <name type="scientific">Kozakia baliensis</name>
    <dbReference type="NCBI Taxonomy" id="153496"/>
    <lineage>
        <taxon>Bacteria</taxon>
        <taxon>Pseudomonadati</taxon>
        <taxon>Pseudomonadota</taxon>
        <taxon>Alphaproteobacteria</taxon>
        <taxon>Acetobacterales</taxon>
        <taxon>Acetobacteraceae</taxon>
        <taxon>Kozakia</taxon>
    </lineage>
</organism>
<evidence type="ECO:0000256" key="3">
    <source>
        <dbReference type="ARBA" id="ARBA00013208"/>
    </source>
</evidence>
<comment type="similarity">
    <text evidence="2 6">Belongs to the peptidase S26 family.</text>
</comment>
<comment type="subcellular location">
    <subcellularLocation>
        <location evidence="6">Membrane</location>
        <topology evidence="6">Single-pass type II membrane protein</topology>
    </subcellularLocation>
</comment>
<dbReference type="CDD" id="cd06530">
    <property type="entry name" value="S26_SPase_I"/>
    <property type="match status" value="1"/>
</dbReference>
<proteinExistence type="inferred from homology"/>
<dbReference type="Gene3D" id="2.10.109.10">
    <property type="entry name" value="Umud Fragment, subunit A"/>
    <property type="match status" value="1"/>
</dbReference>
<evidence type="ECO:0000256" key="2">
    <source>
        <dbReference type="ARBA" id="ARBA00009370"/>
    </source>
</evidence>
<dbReference type="GO" id="GO:0009003">
    <property type="term" value="F:signal peptidase activity"/>
    <property type="evidence" value="ECO:0007669"/>
    <property type="project" value="UniProtKB-EC"/>
</dbReference>
<dbReference type="KEGG" id="kba:A0U89_13295"/>